<dbReference type="GO" id="GO:0051301">
    <property type="term" value="P:cell division"/>
    <property type="evidence" value="ECO:0007669"/>
    <property type="project" value="UniProtKB-KW"/>
</dbReference>
<dbReference type="InterPro" id="IPR011989">
    <property type="entry name" value="ARM-like"/>
</dbReference>
<comment type="similarity">
    <text evidence="2">Belongs to the CLASP family.</text>
</comment>
<protein>
    <recommendedName>
        <fullName evidence="7">TOG domain-containing protein</fullName>
    </recommendedName>
</protein>
<dbReference type="PANTHER" id="PTHR21567">
    <property type="entry name" value="CLASP"/>
    <property type="match status" value="1"/>
</dbReference>
<gene>
    <name evidence="8" type="ORF">G7K_0293-t1</name>
</gene>
<keyword evidence="4" id="KW-0493">Microtubule</keyword>
<name>A0A0E9N9G4_SAICN</name>
<accession>A0A0E9N9G4</accession>
<dbReference type="PANTHER" id="PTHR21567:SF9">
    <property type="entry name" value="CLIP-ASSOCIATING PROTEIN"/>
    <property type="match status" value="1"/>
</dbReference>
<feature type="region of interest" description="Disordered" evidence="6">
    <location>
        <begin position="964"/>
        <end position="1002"/>
    </location>
</feature>
<comment type="caution">
    <text evidence="8">The sequence shown here is derived from an EMBL/GenBank/DDBJ whole genome shotgun (WGS) entry which is preliminary data.</text>
</comment>
<dbReference type="Gene3D" id="1.25.10.10">
    <property type="entry name" value="Leucine-rich Repeat Variant"/>
    <property type="match status" value="3"/>
</dbReference>
<dbReference type="GO" id="GO:0090307">
    <property type="term" value="P:mitotic spindle assembly"/>
    <property type="evidence" value="ECO:0007669"/>
    <property type="project" value="TreeGrafter"/>
</dbReference>
<evidence type="ECO:0000256" key="6">
    <source>
        <dbReference type="SAM" id="MobiDB-lite"/>
    </source>
</evidence>
<evidence type="ECO:0000313" key="8">
    <source>
        <dbReference type="EMBL" id="GAO46050.1"/>
    </source>
</evidence>
<reference evidence="8 9" key="3">
    <citation type="journal article" date="2015" name="Genome Announc.">
        <title>Draft Genome Sequence of the Archiascomycetous Yeast Saitoella complicata.</title>
        <authorList>
            <person name="Yamauchi K."/>
            <person name="Kondo S."/>
            <person name="Hamamoto M."/>
            <person name="Takahashi Y."/>
            <person name="Ogura Y."/>
            <person name="Hayashi T."/>
            <person name="Nishida H."/>
        </authorList>
    </citation>
    <scope>NUCLEOTIDE SEQUENCE [LARGE SCALE GENOMIC DNA]</scope>
    <source>
        <strain evidence="8 9">NRRL Y-17804</strain>
    </source>
</reference>
<evidence type="ECO:0000256" key="5">
    <source>
        <dbReference type="ARBA" id="ARBA00022776"/>
    </source>
</evidence>
<dbReference type="STRING" id="698492.A0A0E9N9G4"/>
<feature type="domain" description="TOG" evidence="7">
    <location>
        <begin position="1"/>
        <end position="223"/>
    </location>
</feature>
<dbReference type="GO" id="GO:0005815">
    <property type="term" value="C:microtubule organizing center"/>
    <property type="evidence" value="ECO:0007669"/>
    <property type="project" value="TreeGrafter"/>
</dbReference>
<proteinExistence type="inferred from homology"/>
<dbReference type="OMA" id="IHGCLLW"/>
<dbReference type="InterPro" id="IPR016024">
    <property type="entry name" value="ARM-type_fold"/>
</dbReference>
<evidence type="ECO:0000256" key="3">
    <source>
        <dbReference type="ARBA" id="ARBA00022618"/>
    </source>
</evidence>
<feature type="region of interest" description="Disordered" evidence="6">
    <location>
        <begin position="524"/>
        <end position="570"/>
    </location>
</feature>
<dbReference type="SUPFAM" id="SSF48371">
    <property type="entry name" value="ARM repeat"/>
    <property type="match status" value="2"/>
</dbReference>
<evidence type="ECO:0000259" key="7">
    <source>
        <dbReference type="SMART" id="SM01349"/>
    </source>
</evidence>
<dbReference type="OrthoDB" id="46159at2759"/>
<dbReference type="Proteomes" id="UP000033140">
    <property type="component" value="Unassembled WGS sequence"/>
</dbReference>
<evidence type="ECO:0000256" key="1">
    <source>
        <dbReference type="ARBA" id="ARBA00004186"/>
    </source>
</evidence>
<evidence type="ECO:0000256" key="4">
    <source>
        <dbReference type="ARBA" id="ARBA00022701"/>
    </source>
</evidence>
<keyword evidence="5" id="KW-0498">Mitosis</keyword>
<dbReference type="InterPro" id="IPR034085">
    <property type="entry name" value="TOG"/>
</dbReference>
<feature type="compositionally biased region" description="Polar residues" evidence="6">
    <location>
        <begin position="630"/>
        <end position="650"/>
    </location>
</feature>
<dbReference type="GO" id="GO:0005876">
    <property type="term" value="C:spindle microtubule"/>
    <property type="evidence" value="ECO:0007669"/>
    <property type="project" value="TreeGrafter"/>
</dbReference>
<dbReference type="GO" id="GO:0008017">
    <property type="term" value="F:microtubule binding"/>
    <property type="evidence" value="ECO:0007669"/>
    <property type="project" value="TreeGrafter"/>
</dbReference>
<dbReference type="InterPro" id="IPR024395">
    <property type="entry name" value="CLASP_N_dom"/>
</dbReference>
<feature type="region of interest" description="Disordered" evidence="6">
    <location>
        <begin position="586"/>
        <end position="676"/>
    </location>
</feature>
<evidence type="ECO:0000256" key="2">
    <source>
        <dbReference type="ARBA" id="ARBA00009549"/>
    </source>
</evidence>
<dbReference type="GO" id="GO:1990023">
    <property type="term" value="C:mitotic spindle midzone"/>
    <property type="evidence" value="ECO:0007669"/>
    <property type="project" value="TreeGrafter"/>
</dbReference>
<comment type="subcellular location">
    <subcellularLocation>
        <location evidence="1">Cytoplasm</location>
        <location evidence="1">Cytoskeleton</location>
        <location evidence="1">Spindle</location>
    </subcellularLocation>
</comment>
<sequence>MSVQDAHDLLSSLRGANSTEKERLLIVVKTEIKKSGVDPDAIQLLFEALKLGVQSVSPTVSFTSLTTLTNLIKRVNLQEPARLRAPSSTILPLLIERLGDVKDKTRLYAMSGLVEMWKGAPMETEKVMKELGLSHKNYRIREQSLTWIMEAYRTNASFMFRSFVPYMLKLLEDANEMVRETSKEVVVEMHRSAGSAAKADLKRELLRKNIRRSIATYVLSQLQLADASELEQLRAEEEVEEKPVQKRVASMGASIGTASHAPSSVAGSVASTYVGSMPGGEMEPLDPVFVQSARDLEREMQDMLPPFEGRESEHNWAQREKNCNRIRQLLRGNAYKDHSALFLAQFKTLVEGVTKAIQSLRTTLSLVGCQVVKDLAIVAGPGIDPFVDQMLTVQIKLAAVTKKIASASAQITTAVILANASYNVKTMQHLWFACQDKNVQPRLYNTGWLRVFLESHAGSKSQIEHTGGLEVLDKIIKKALADANPQVREGMRETFWKWADIWPERVEAFMKSLDANTRKALERTNPNVGAAASSSRPASAMEMRASSRGSVRSEAGGSGSMLPPRVPQKDGFSAKIAVKKKVEGNAPPAAAAPAGGLSSGPMRGLGLPQRPPSSLRKAVTSPPPADRRPQSPSVSSHATNGISERPSPSQLKRDVLSPSPSRRMMAASPRIGAASPLRHMSPTARRTGNLSVLQQLNDADPKVRIDGIVTIACLFAKKTPPNAPNGQPPVLPPADLLGKSLHSLLNDPTPEVVEHLLAPEVIPELVKVVPVEQIVPRVLLMSESDEGEYNNAVVTTCLPALKQLLTREEAADQTMKTMTNMGVSGVVPRKMSASVYTMTQKRKIIHGLLAWMNELFEDHIQEKEVGGEGNATLNEEYRTWVNRIVPMIKNTKPTSANYIPLGALLKSVRRADPETFDKVLQTFDRDMVKALHKAWGAEDEDHTVTIPEEKAAAVEEVLGSIPEVGGTIQPPSSDSDMMPPPSLPVRNKSQSPPAISDSEKEKMPDFYNAPKPSFLDVNNGFDDENLTMIQFPKISMAVMAVPPPPPPPQVYEDKDAEMTEAPTTPIQADKLLFNPHISVRKPRGTSPEREAFFSLSPEKEKNGNTLVPAVVVTPQELPQIENLNIEAKPSSEPKDEVVPGSSWFRRHMKSMSSDEPLPEDAEEQTKLLSALIARLKANEIDRHDYKKLQQLASQHPVRLPQNGSDAPTPAAAFDIWKAGDVYDELLSATLASLQSGNNRKSGLLLVKQLLHAQAPYLEGNEPALMKTLLDVRVDTDQHVTTGIDETMMELVHIIDSRKGTKILLDYLVPYTRGNQFTPSPRPDSITLSLNTLASFLRRVPRADLQTHINSLRPLTIKAMSDADPEVRRACVHVCTSMHVVWRNDRELFEGVWGELDGGKQNLLKYYFETVGED</sequence>
<organism evidence="8 9">
    <name type="scientific">Saitoella complicata (strain BCRC 22490 / CBS 7301 / JCM 7358 / NBRC 10748 / NRRL Y-17804)</name>
    <dbReference type="NCBI Taxonomy" id="698492"/>
    <lineage>
        <taxon>Eukaryota</taxon>
        <taxon>Fungi</taxon>
        <taxon>Dikarya</taxon>
        <taxon>Ascomycota</taxon>
        <taxon>Taphrinomycotina</taxon>
        <taxon>Taphrinomycotina incertae sedis</taxon>
        <taxon>Saitoella</taxon>
    </lineage>
</organism>
<dbReference type="RefSeq" id="XP_019026746.1">
    <property type="nucleotide sequence ID" value="XM_019165690.1"/>
</dbReference>
<dbReference type="GO" id="GO:0005881">
    <property type="term" value="C:cytoplasmic microtubule"/>
    <property type="evidence" value="ECO:0007669"/>
    <property type="project" value="TreeGrafter"/>
</dbReference>
<dbReference type="GO" id="GO:0060172">
    <property type="term" value="P:astral microtubule depolymerization"/>
    <property type="evidence" value="ECO:0007669"/>
    <property type="project" value="TreeGrafter"/>
</dbReference>
<reference evidence="8 9" key="1">
    <citation type="journal article" date="2011" name="J. Gen. Appl. Microbiol.">
        <title>Draft genome sequencing of the enigmatic yeast Saitoella complicata.</title>
        <authorList>
            <person name="Nishida H."/>
            <person name="Hamamoto M."/>
            <person name="Sugiyama J."/>
        </authorList>
    </citation>
    <scope>NUCLEOTIDE SEQUENCE [LARGE SCALE GENOMIC DNA]</scope>
    <source>
        <strain evidence="8 9">NRRL Y-17804</strain>
    </source>
</reference>
<dbReference type="SMART" id="SM01349">
    <property type="entry name" value="TOG"/>
    <property type="match status" value="1"/>
</dbReference>
<evidence type="ECO:0000313" key="9">
    <source>
        <dbReference type="Proteomes" id="UP000033140"/>
    </source>
</evidence>
<dbReference type="Pfam" id="PF12348">
    <property type="entry name" value="CLASP_N"/>
    <property type="match status" value="2"/>
</dbReference>
<keyword evidence="3" id="KW-0132">Cell division</keyword>
<keyword evidence="5" id="KW-0131">Cell cycle</keyword>
<reference evidence="8 9" key="2">
    <citation type="journal article" date="2014" name="J. Gen. Appl. Microbiol.">
        <title>The early diverging ascomycetous budding yeast Saitoella complicata has three histone deacetylases belonging to the Clr6, Hos2, and Rpd3 lineages.</title>
        <authorList>
            <person name="Nishida H."/>
            <person name="Matsumoto T."/>
            <person name="Kondo S."/>
            <person name="Hamamoto M."/>
            <person name="Yoshikawa H."/>
        </authorList>
    </citation>
    <scope>NUCLEOTIDE SEQUENCE [LARGE SCALE GENOMIC DNA]</scope>
    <source>
        <strain evidence="8 9">NRRL Y-17804</strain>
    </source>
</reference>
<feature type="compositionally biased region" description="Low complexity" evidence="6">
    <location>
        <begin position="530"/>
        <end position="548"/>
    </location>
</feature>
<dbReference type="EMBL" id="BACD03000002">
    <property type="protein sequence ID" value="GAO46050.1"/>
    <property type="molecule type" value="Genomic_DNA"/>
</dbReference>
<keyword evidence="9" id="KW-1185">Reference proteome</keyword>